<dbReference type="AlphaFoldDB" id="A0A1E5T1X6"/>
<name>A0A1E5T1X6_9BACT</name>
<evidence type="ECO:0008006" key="3">
    <source>
        <dbReference type="Google" id="ProtNLM"/>
    </source>
</evidence>
<accession>A0A1E5T1X6</accession>
<dbReference type="OrthoDB" id="1467158at2"/>
<comment type="caution">
    <text evidence="1">The sequence shown here is derived from an EMBL/GenBank/DDBJ whole genome shotgun (WGS) entry which is preliminary data.</text>
</comment>
<dbReference type="Proteomes" id="UP000095552">
    <property type="component" value="Unassembled WGS sequence"/>
</dbReference>
<reference evidence="1 2" key="1">
    <citation type="submission" date="2016-08" db="EMBL/GenBank/DDBJ databases">
        <title>Draft genome of Fabibacter sp. strain SK-8.</title>
        <authorList>
            <person name="Wong S.-K."/>
            <person name="Hamasaki K."/>
            <person name="Yoshizawa S."/>
        </authorList>
    </citation>
    <scope>NUCLEOTIDE SEQUENCE [LARGE SCALE GENOMIC DNA]</scope>
    <source>
        <strain evidence="1 2">SK-8</strain>
    </source>
</reference>
<dbReference type="RefSeq" id="WP_069836879.1">
    <property type="nucleotide sequence ID" value="NZ_MDGQ01000005.1"/>
</dbReference>
<dbReference type="EMBL" id="MDGQ01000005">
    <property type="protein sequence ID" value="OEK05375.1"/>
    <property type="molecule type" value="Genomic_DNA"/>
</dbReference>
<sequence length="196" mass="21950">MVKEKVGIDYGSKLAGTTVIAYEEGDFIQLLRSKKGEDADKMIRDFVVEHQLRVIGLDAPLSLPGIYNKIVDCNDYFYRSCDKELKAMSPMFLGGLTARAMKLKNELETDGLKVYEVYPARVAFNLALKTYGYKSKKPDYLQMMMVMEKLGLVLAPALEIETSHDFDSLLALYAAKRIGTSGECSTGNPQEGLIYY</sequence>
<gene>
    <name evidence="1" type="ORF">BFP71_18465</name>
</gene>
<organism evidence="1 2">
    <name type="scientific">Roseivirga misakiensis</name>
    <dbReference type="NCBI Taxonomy" id="1563681"/>
    <lineage>
        <taxon>Bacteria</taxon>
        <taxon>Pseudomonadati</taxon>
        <taxon>Bacteroidota</taxon>
        <taxon>Cytophagia</taxon>
        <taxon>Cytophagales</taxon>
        <taxon>Roseivirgaceae</taxon>
        <taxon>Roseivirga</taxon>
    </lineage>
</organism>
<evidence type="ECO:0000313" key="1">
    <source>
        <dbReference type="EMBL" id="OEK05375.1"/>
    </source>
</evidence>
<keyword evidence="2" id="KW-1185">Reference proteome</keyword>
<proteinExistence type="predicted"/>
<dbReference type="STRING" id="1563681.BFP71_18465"/>
<protein>
    <recommendedName>
        <fullName evidence="3">DUF429 domain-containing protein</fullName>
    </recommendedName>
</protein>
<evidence type="ECO:0000313" key="2">
    <source>
        <dbReference type="Proteomes" id="UP000095552"/>
    </source>
</evidence>